<dbReference type="NCBIfam" id="TIGR00121">
    <property type="entry name" value="birA_ligase"/>
    <property type="match status" value="1"/>
</dbReference>
<dbReference type="InterPro" id="IPR004143">
    <property type="entry name" value="BPL_LPL_catalytic"/>
</dbReference>
<dbReference type="GO" id="GO:0004077">
    <property type="term" value="F:biotin--[biotin carboxyl-carrier protein] ligase activity"/>
    <property type="evidence" value="ECO:0007669"/>
    <property type="project" value="UniProtKB-EC"/>
</dbReference>
<evidence type="ECO:0000256" key="4">
    <source>
        <dbReference type="ARBA" id="ARBA00047846"/>
    </source>
</evidence>
<evidence type="ECO:0000259" key="5">
    <source>
        <dbReference type="PROSITE" id="PS51733"/>
    </source>
</evidence>
<dbReference type="AlphaFoldDB" id="A0A0C1HHU9"/>
<dbReference type="Proteomes" id="UP000031465">
    <property type="component" value="Unassembled WGS sequence"/>
</dbReference>
<dbReference type="GO" id="GO:0005737">
    <property type="term" value="C:cytoplasm"/>
    <property type="evidence" value="ECO:0007669"/>
    <property type="project" value="TreeGrafter"/>
</dbReference>
<dbReference type="Gene3D" id="3.30.930.10">
    <property type="entry name" value="Bira Bifunctional Protein, Domain 2"/>
    <property type="match status" value="1"/>
</dbReference>
<name>A0A0C1HHU9_9BACT</name>
<accession>A0A0C1HHU9</accession>
<evidence type="ECO:0000313" key="7">
    <source>
        <dbReference type="Proteomes" id="UP000031465"/>
    </source>
</evidence>
<keyword evidence="2" id="KW-0092">Biotin</keyword>
<dbReference type="CDD" id="cd16442">
    <property type="entry name" value="BPL"/>
    <property type="match status" value="1"/>
</dbReference>
<evidence type="ECO:0000256" key="1">
    <source>
        <dbReference type="ARBA" id="ARBA00022598"/>
    </source>
</evidence>
<evidence type="ECO:0000313" key="6">
    <source>
        <dbReference type="EMBL" id="KIC74173.1"/>
    </source>
</evidence>
<dbReference type="SUPFAM" id="SSF55681">
    <property type="entry name" value="Class II aaRS and biotin synthetases"/>
    <property type="match status" value="1"/>
</dbReference>
<organism evidence="6 7">
    <name type="scientific">Candidatus Protochlamydia amoebophila</name>
    <dbReference type="NCBI Taxonomy" id="362787"/>
    <lineage>
        <taxon>Bacteria</taxon>
        <taxon>Pseudomonadati</taxon>
        <taxon>Chlamydiota</taxon>
        <taxon>Chlamydiia</taxon>
        <taxon>Parachlamydiales</taxon>
        <taxon>Parachlamydiaceae</taxon>
        <taxon>Candidatus Protochlamydia</taxon>
    </lineage>
</organism>
<dbReference type="PATRIC" id="fig|362787.3.peg.191"/>
<dbReference type="PANTHER" id="PTHR12835:SF5">
    <property type="entry name" value="BIOTIN--PROTEIN LIGASE"/>
    <property type="match status" value="1"/>
</dbReference>
<dbReference type="EC" id="6.3.4.15" evidence="3"/>
<sequence>MCSIFNDHLFCKKLMKSSCLHYHFETIGSTNTWAKENVDQIDPEGVTLISASEQTLGRGRFKRRWQSPINLNIYATFCFYIDSNRSDFGHLPQLLALAAIQVLEDLNFHPTLKWPNDILLDGKKVAGILCETMMLEQKRCMINGIGLNVNMPTELLNKIDRPATSLFKERGHEFDLNILLKQLDVKFTSYLSHFLKHGFDAFFPSFQLRSNFQQGQFIQFNHNQTLLEGTFEGLHPDGSVQIKLLDGTSKKFYSGEFMFADFI</sequence>
<proteinExistence type="predicted"/>
<dbReference type="Pfam" id="PF02237">
    <property type="entry name" value="BPL_C"/>
    <property type="match status" value="1"/>
</dbReference>
<dbReference type="EMBL" id="JSAN01000014">
    <property type="protein sequence ID" value="KIC74173.1"/>
    <property type="molecule type" value="Genomic_DNA"/>
</dbReference>
<evidence type="ECO:0000256" key="3">
    <source>
        <dbReference type="ARBA" id="ARBA00024227"/>
    </source>
</evidence>
<feature type="domain" description="BPL/LPL catalytic" evidence="5">
    <location>
        <begin position="10"/>
        <end position="195"/>
    </location>
</feature>
<dbReference type="Pfam" id="PF03099">
    <property type="entry name" value="BPL_LplA_LipB"/>
    <property type="match status" value="1"/>
</dbReference>
<dbReference type="InterPro" id="IPR003142">
    <property type="entry name" value="BPL_C"/>
</dbReference>
<evidence type="ECO:0000256" key="2">
    <source>
        <dbReference type="ARBA" id="ARBA00023267"/>
    </source>
</evidence>
<dbReference type="PROSITE" id="PS51733">
    <property type="entry name" value="BPL_LPL_CATALYTIC"/>
    <property type="match status" value="1"/>
</dbReference>
<comment type="catalytic activity">
    <reaction evidence="4">
        <text>biotin + L-lysyl-[protein] + ATP = N(6)-biotinyl-L-lysyl-[protein] + AMP + diphosphate + H(+)</text>
        <dbReference type="Rhea" id="RHEA:11756"/>
        <dbReference type="Rhea" id="RHEA-COMP:9752"/>
        <dbReference type="Rhea" id="RHEA-COMP:10505"/>
        <dbReference type="ChEBI" id="CHEBI:15378"/>
        <dbReference type="ChEBI" id="CHEBI:29969"/>
        <dbReference type="ChEBI" id="CHEBI:30616"/>
        <dbReference type="ChEBI" id="CHEBI:33019"/>
        <dbReference type="ChEBI" id="CHEBI:57586"/>
        <dbReference type="ChEBI" id="CHEBI:83144"/>
        <dbReference type="ChEBI" id="CHEBI:456215"/>
        <dbReference type="EC" id="6.3.4.15"/>
    </reaction>
</comment>
<dbReference type="PANTHER" id="PTHR12835">
    <property type="entry name" value="BIOTIN PROTEIN LIGASE"/>
    <property type="match status" value="1"/>
</dbReference>
<reference evidence="6 7" key="1">
    <citation type="journal article" date="2014" name="Mol. Biol. Evol.">
        <title>Massive expansion of Ubiquitination-related gene families within the Chlamydiae.</title>
        <authorList>
            <person name="Domman D."/>
            <person name="Collingro A."/>
            <person name="Lagkouvardos I."/>
            <person name="Gehre L."/>
            <person name="Weinmaier T."/>
            <person name="Rattei T."/>
            <person name="Subtil A."/>
            <person name="Horn M."/>
        </authorList>
    </citation>
    <scope>NUCLEOTIDE SEQUENCE [LARGE SCALE GENOMIC DNA]</scope>
    <source>
        <strain evidence="6 7">EI2</strain>
    </source>
</reference>
<dbReference type="InterPro" id="IPR004408">
    <property type="entry name" value="Biotin_CoA_COase_ligase"/>
</dbReference>
<gene>
    <name evidence="6" type="primary">birA</name>
    <name evidence="6" type="ORF">DB44_AP00270</name>
</gene>
<protein>
    <recommendedName>
        <fullName evidence="3">biotin--[biotin carboxyl-carrier protein] ligase</fullName>
        <ecNumber evidence="3">6.3.4.15</ecNumber>
    </recommendedName>
</protein>
<comment type="caution">
    <text evidence="6">The sequence shown here is derived from an EMBL/GenBank/DDBJ whole genome shotgun (WGS) entry which is preliminary data.</text>
</comment>
<keyword evidence="1 6" id="KW-0436">Ligase</keyword>
<dbReference type="InterPro" id="IPR045864">
    <property type="entry name" value="aa-tRNA-synth_II/BPL/LPL"/>
</dbReference>